<dbReference type="PROSITE" id="PS50109">
    <property type="entry name" value="HIS_KIN"/>
    <property type="match status" value="1"/>
</dbReference>
<dbReference type="HOGENOM" id="CLU_504091_0_0_9"/>
<dbReference type="PRINTS" id="PR00344">
    <property type="entry name" value="BCTRLSENSOR"/>
</dbReference>
<evidence type="ECO:0000256" key="9">
    <source>
        <dbReference type="ARBA" id="ARBA00023012"/>
    </source>
</evidence>
<sequence length="598" mass="65630">MDRRRTGPLRRWIATPLAATFVLLWLGTMALFTQWRCQRLEDDVYTAYRNARDELDKQLEYYQNNLNNGLGAEAEAILRNNLSSAALYLSYLDGGMALVVRDGAGAVIRSQLAWGYGHENGVDVGERWYLELDSGLDDTGQTALAEWMMAHRKGAGYSLYPPDSAAGGDGTYARLTGWVEEGNTLWVKRIELIHPDGSTELVVETQLEGEPTDTVVLRHLELRSALMPSWSWSNSTGGENGPTDMSRRLANIREAQAILDRELAGEDRTVLRDGGFAGGGYSAETGELYYVAVQCGVLIPALRENLPLYASTLFLMVLVLLGLTRYLSRRVTEPVEELSARAKAGEPCPEDGPIRELNTLATAVNAGRGRLEEQLSRERAFTRAAAHELKTPLAVLRTHAEALREDIAPARRGEYLDVVLDESDRMAALVGSLLELSRMEEGGALHREVLAMDALVRAVFDRLALPLERKGLHLKLNLEPGQVFGDRARLESAVENLASNALRYTPEGGEVSVRLERAGGWLRLAVDNDGPSLTTRELPHLFEPFYRGDAARSRATGGTGLGLAIVRTAAAAHGGTCWAENRAGGVRIWMELPALQSV</sequence>
<dbReference type="SUPFAM" id="SSF47384">
    <property type="entry name" value="Homodimeric domain of signal transducing histidine kinase"/>
    <property type="match status" value="1"/>
</dbReference>
<reference evidence="13 14" key="1">
    <citation type="submission" date="2011-08" db="EMBL/GenBank/DDBJ databases">
        <title>The Genome Sequence of Clostridium orbiscindens 1_3_50AFAA.</title>
        <authorList>
            <consortium name="The Broad Institute Genome Sequencing Platform"/>
            <person name="Earl A."/>
            <person name="Ward D."/>
            <person name="Feldgarden M."/>
            <person name="Gevers D."/>
            <person name="Daigneault M."/>
            <person name="Strauss J."/>
            <person name="Allen-Vercoe E."/>
            <person name="Young S.K."/>
            <person name="Zeng Q."/>
            <person name="Gargeya S."/>
            <person name="Fitzgerald M."/>
            <person name="Haas B."/>
            <person name="Abouelleil A."/>
            <person name="Alvarado L."/>
            <person name="Arachchi H.M."/>
            <person name="Berlin A."/>
            <person name="Brown A."/>
            <person name="Chapman S.B."/>
            <person name="Chen Z."/>
            <person name="Dunbar C."/>
            <person name="Freedman E."/>
            <person name="Gearin G."/>
            <person name="Gellesch M."/>
            <person name="Goldberg J."/>
            <person name="Griggs A."/>
            <person name="Gujja S."/>
            <person name="Heiman D."/>
            <person name="Howarth C."/>
            <person name="Larson L."/>
            <person name="Lui A."/>
            <person name="MacDonald P.J.P."/>
            <person name="Montmayeur A."/>
            <person name="Murphy C."/>
            <person name="Neiman D."/>
            <person name="Pearson M."/>
            <person name="Priest M."/>
            <person name="Roberts A."/>
            <person name="Saif S."/>
            <person name="Shea T."/>
            <person name="Shenoy N."/>
            <person name="Sisk P."/>
            <person name="Stolte C."/>
            <person name="Sykes S."/>
            <person name="Wortman J."/>
            <person name="Nusbaum C."/>
            <person name="Birren B."/>
        </authorList>
    </citation>
    <scope>NUCLEOTIDE SEQUENCE [LARGE SCALE GENOMIC DNA]</scope>
    <source>
        <strain evidence="13 14">1_3_50AFAA</strain>
    </source>
</reference>
<dbReference type="Gene3D" id="3.30.565.10">
    <property type="entry name" value="Histidine kinase-like ATPase, C-terminal domain"/>
    <property type="match status" value="1"/>
</dbReference>
<dbReference type="InterPro" id="IPR004358">
    <property type="entry name" value="Sig_transdc_His_kin-like_C"/>
</dbReference>
<evidence type="ECO:0000256" key="4">
    <source>
        <dbReference type="ARBA" id="ARBA00022553"/>
    </source>
</evidence>
<dbReference type="CDD" id="cd00075">
    <property type="entry name" value="HATPase"/>
    <property type="match status" value="1"/>
</dbReference>
<dbReference type="PANTHER" id="PTHR45436">
    <property type="entry name" value="SENSOR HISTIDINE KINASE YKOH"/>
    <property type="match status" value="1"/>
</dbReference>
<dbReference type="GO" id="GO:0005886">
    <property type="term" value="C:plasma membrane"/>
    <property type="evidence" value="ECO:0007669"/>
    <property type="project" value="TreeGrafter"/>
</dbReference>
<dbReference type="Proteomes" id="UP000029585">
    <property type="component" value="Unassembled WGS sequence"/>
</dbReference>
<evidence type="ECO:0000256" key="10">
    <source>
        <dbReference type="ARBA" id="ARBA00023136"/>
    </source>
</evidence>
<keyword evidence="10 11" id="KW-0472">Membrane</keyword>
<feature type="transmembrane region" description="Helical" evidence="11">
    <location>
        <begin position="12"/>
        <end position="32"/>
    </location>
</feature>
<accession>A0A096B387</accession>
<evidence type="ECO:0000256" key="11">
    <source>
        <dbReference type="SAM" id="Phobius"/>
    </source>
</evidence>
<evidence type="ECO:0000256" key="6">
    <source>
        <dbReference type="ARBA" id="ARBA00022692"/>
    </source>
</evidence>
<keyword evidence="7" id="KW-0418">Kinase</keyword>
<protein>
    <recommendedName>
        <fullName evidence="3">histidine kinase</fullName>
        <ecNumber evidence="3">2.7.13.3</ecNumber>
    </recommendedName>
</protein>
<dbReference type="InterPro" id="IPR003661">
    <property type="entry name" value="HisK_dim/P_dom"/>
</dbReference>
<comment type="catalytic activity">
    <reaction evidence="1">
        <text>ATP + protein L-histidine = ADP + protein N-phospho-L-histidine.</text>
        <dbReference type="EC" id="2.7.13.3"/>
    </reaction>
</comment>
<name>A0A096B387_FLAPL</name>
<dbReference type="FunFam" id="3.30.565.10:FF:000006">
    <property type="entry name" value="Sensor histidine kinase WalK"/>
    <property type="match status" value="1"/>
</dbReference>
<dbReference type="SUPFAM" id="SSF55874">
    <property type="entry name" value="ATPase domain of HSP90 chaperone/DNA topoisomerase II/histidine kinase"/>
    <property type="match status" value="1"/>
</dbReference>
<keyword evidence="14" id="KW-1185">Reference proteome</keyword>
<dbReference type="InterPro" id="IPR003594">
    <property type="entry name" value="HATPase_dom"/>
</dbReference>
<evidence type="ECO:0000256" key="5">
    <source>
        <dbReference type="ARBA" id="ARBA00022679"/>
    </source>
</evidence>
<dbReference type="Gene3D" id="1.10.287.130">
    <property type="match status" value="1"/>
</dbReference>
<dbReference type="PATRIC" id="fig|742738.3.peg.3434"/>
<comment type="caution">
    <text evidence="13">The sequence shown here is derived from an EMBL/GenBank/DDBJ whole genome shotgun (WGS) entry which is preliminary data.</text>
</comment>
<proteinExistence type="predicted"/>
<evidence type="ECO:0000256" key="7">
    <source>
        <dbReference type="ARBA" id="ARBA00022777"/>
    </source>
</evidence>
<dbReference type="CDD" id="cd00082">
    <property type="entry name" value="HisKA"/>
    <property type="match status" value="1"/>
</dbReference>
<keyword evidence="8 11" id="KW-1133">Transmembrane helix</keyword>
<dbReference type="AlphaFoldDB" id="A0A096B387"/>
<organism evidence="13 14">
    <name type="scientific">Flavonifractor plautii 1_3_50AFAA</name>
    <dbReference type="NCBI Taxonomy" id="742738"/>
    <lineage>
        <taxon>Bacteria</taxon>
        <taxon>Bacillati</taxon>
        <taxon>Bacillota</taxon>
        <taxon>Clostridia</taxon>
        <taxon>Eubacteriales</taxon>
        <taxon>Oscillospiraceae</taxon>
        <taxon>Flavonifractor</taxon>
    </lineage>
</organism>
<evidence type="ECO:0000256" key="1">
    <source>
        <dbReference type="ARBA" id="ARBA00000085"/>
    </source>
</evidence>
<dbReference type="InterPro" id="IPR005467">
    <property type="entry name" value="His_kinase_dom"/>
</dbReference>
<evidence type="ECO:0000259" key="12">
    <source>
        <dbReference type="PROSITE" id="PS50109"/>
    </source>
</evidence>
<evidence type="ECO:0000313" key="14">
    <source>
        <dbReference type="Proteomes" id="UP000029585"/>
    </source>
</evidence>
<dbReference type="InterPro" id="IPR036890">
    <property type="entry name" value="HATPase_C_sf"/>
</dbReference>
<keyword evidence="6 11" id="KW-0812">Transmembrane</keyword>
<feature type="domain" description="Histidine kinase" evidence="12">
    <location>
        <begin position="384"/>
        <end position="596"/>
    </location>
</feature>
<evidence type="ECO:0000256" key="3">
    <source>
        <dbReference type="ARBA" id="ARBA00012438"/>
    </source>
</evidence>
<dbReference type="EMBL" id="ADLO01000102">
    <property type="protein sequence ID" value="KGF53798.1"/>
    <property type="molecule type" value="Genomic_DNA"/>
</dbReference>
<keyword evidence="5" id="KW-0808">Transferase</keyword>
<comment type="subcellular location">
    <subcellularLocation>
        <location evidence="2">Membrane</location>
    </subcellularLocation>
</comment>
<keyword evidence="4" id="KW-0597">Phosphoprotein</keyword>
<dbReference type="EC" id="2.7.13.3" evidence="3"/>
<evidence type="ECO:0000313" key="13">
    <source>
        <dbReference type="EMBL" id="KGF53798.1"/>
    </source>
</evidence>
<dbReference type="PANTHER" id="PTHR45436:SF5">
    <property type="entry name" value="SENSOR HISTIDINE KINASE TRCS"/>
    <property type="match status" value="1"/>
</dbReference>
<dbReference type="Pfam" id="PF02518">
    <property type="entry name" value="HATPase_c"/>
    <property type="match status" value="1"/>
</dbReference>
<dbReference type="InterPro" id="IPR050428">
    <property type="entry name" value="TCS_sensor_his_kinase"/>
</dbReference>
<evidence type="ECO:0000256" key="8">
    <source>
        <dbReference type="ARBA" id="ARBA00022989"/>
    </source>
</evidence>
<evidence type="ECO:0000256" key="2">
    <source>
        <dbReference type="ARBA" id="ARBA00004370"/>
    </source>
</evidence>
<dbReference type="Pfam" id="PF00512">
    <property type="entry name" value="HisKA"/>
    <property type="match status" value="1"/>
</dbReference>
<gene>
    <name evidence="13" type="ORF">HMPREF9460_03339</name>
</gene>
<dbReference type="GO" id="GO:0000155">
    <property type="term" value="F:phosphorelay sensor kinase activity"/>
    <property type="evidence" value="ECO:0007669"/>
    <property type="project" value="InterPro"/>
</dbReference>
<dbReference type="eggNOG" id="COG5002">
    <property type="taxonomic scope" value="Bacteria"/>
</dbReference>
<keyword evidence="9" id="KW-0902">Two-component regulatory system</keyword>
<dbReference type="SMART" id="SM00388">
    <property type="entry name" value="HisKA"/>
    <property type="match status" value="1"/>
</dbReference>
<dbReference type="InterPro" id="IPR036097">
    <property type="entry name" value="HisK_dim/P_sf"/>
</dbReference>
<dbReference type="SMART" id="SM00387">
    <property type="entry name" value="HATPase_c"/>
    <property type="match status" value="1"/>
</dbReference>